<dbReference type="Gene3D" id="3.40.570.10">
    <property type="entry name" value="Extracellular Endonuclease, subunit A"/>
    <property type="match status" value="1"/>
</dbReference>
<dbReference type="Pfam" id="PF01223">
    <property type="entry name" value="Endonuclease_NS"/>
    <property type="match status" value="1"/>
</dbReference>
<keyword evidence="22" id="KW-1185">Reference proteome</keyword>
<dbReference type="Proteomes" id="UP001163046">
    <property type="component" value="Unassembled WGS sequence"/>
</dbReference>
<keyword evidence="10" id="KW-0809">Transit peptide</keyword>
<evidence type="ECO:0000259" key="19">
    <source>
        <dbReference type="SMART" id="SM00477"/>
    </source>
</evidence>
<proteinExistence type="inferred from homology"/>
<keyword evidence="8" id="KW-0999">Mitochondrion inner membrane</keyword>
<dbReference type="InterPro" id="IPR044929">
    <property type="entry name" value="DNA/RNA_non-sp_Endonuclease_sf"/>
</dbReference>
<feature type="region of interest" description="Disordered" evidence="18">
    <location>
        <begin position="385"/>
        <end position="407"/>
    </location>
</feature>
<dbReference type="GO" id="GO:0003676">
    <property type="term" value="F:nucleic acid binding"/>
    <property type="evidence" value="ECO:0007669"/>
    <property type="project" value="InterPro"/>
</dbReference>
<evidence type="ECO:0000256" key="14">
    <source>
        <dbReference type="ARBA" id="ARBA00074243"/>
    </source>
</evidence>
<evidence type="ECO:0000256" key="3">
    <source>
        <dbReference type="ARBA" id="ARBA00010052"/>
    </source>
</evidence>
<comment type="similarity">
    <text evidence="3">Belongs to the DNA/RNA non-specific endonuclease family.</text>
</comment>
<evidence type="ECO:0000256" key="1">
    <source>
        <dbReference type="ARBA" id="ARBA00001968"/>
    </source>
</evidence>
<comment type="function">
    <text evidence="13">Endo/exonuclease with nicking activity towards supercoiled DNA, a preference for single-stranded DNA and 5'-3' exonuclease activity.</text>
</comment>
<keyword evidence="6 17" id="KW-0479">Metal-binding</keyword>
<dbReference type="InterPro" id="IPR001604">
    <property type="entry name" value="Endo_G_ENPP1-like_dom"/>
</dbReference>
<dbReference type="GO" id="GO:0004521">
    <property type="term" value="F:RNA endonuclease activity"/>
    <property type="evidence" value="ECO:0007669"/>
    <property type="project" value="TreeGrafter"/>
</dbReference>
<evidence type="ECO:0000256" key="8">
    <source>
        <dbReference type="ARBA" id="ARBA00022792"/>
    </source>
</evidence>
<evidence type="ECO:0000256" key="6">
    <source>
        <dbReference type="ARBA" id="ARBA00022723"/>
    </source>
</evidence>
<dbReference type="GO" id="GO:0005743">
    <property type="term" value="C:mitochondrial inner membrane"/>
    <property type="evidence" value="ECO:0007669"/>
    <property type="project" value="UniProtKB-SubCell"/>
</dbReference>
<evidence type="ECO:0000256" key="16">
    <source>
        <dbReference type="PIRSR" id="PIRSR640255-1"/>
    </source>
</evidence>
<evidence type="ECO:0000313" key="22">
    <source>
        <dbReference type="Proteomes" id="UP001163046"/>
    </source>
</evidence>
<keyword evidence="5" id="KW-0540">Nuclease</keyword>
<dbReference type="SMART" id="SM00892">
    <property type="entry name" value="Endonuclease_NS"/>
    <property type="match status" value="1"/>
</dbReference>
<reference evidence="21" key="1">
    <citation type="submission" date="2023-01" db="EMBL/GenBank/DDBJ databases">
        <title>Genome assembly of the deep-sea coral Lophelia pertusa.</title>
        <authorList>
            <person name="Herrera S."/>
            <person name="Cordes E."/>
        </authorList>
    </citation>
    <scope>NUCLEOTIDE SEQUENCE</scope>
    <source>
        <strain evidence="21">USNM1676648</strain>
        <tissue evidence="21">Polyp</tissue>
    </source>
</reference>
<dbReference type="SUPFAM" id="SSF54060">
    <property type="entry name" value="His-Me finger endonucleases"/>
    <property type="match status" value="1"/>
</dbReference>
<sequence>MAAWITKLRSQFKGFGNILTGVIVGAGLTKIYYETSDTGKENVSAKNEIEEIVARHDNLKHGRHLRTIEPLRLDTNLVQLHDTFPENSDTEDEKLFKYGLPQRSPDYLQYKNHALCYDQAKKTPRWVLEHLTRDKVKGEANRIHSAFKPDLNIPTVFQSNNDDYWDSGWSRGHMAPASNNKYDQGAMDATFFLSNIVPQDLDNNCNFWYRLEAYCRSLTKRYSNVYIVSGPLYLPKEEDGKNIVKYEVIGANNVAVPTHLYKVILAEDDSKQSVLGAFVIPNEPVSFENKLHDFQVSLEVLAQYSGLVFFPAFDAGKANDLCLTDGCKMLSKERMDMIVFGRRLRNSSSSELLENVWEEMKESKLKPDSFTIDIYETRKKELQEQEKEVVEMKEEEKEQKEEAKDEK</sequence>
<keyword evidence="12" id="KW-0472">Membrane</keyword>
<evidence type="ECO:0000313" key="21">
    <source>
        <dbReference type="EMBL" id="KAJ7370675.1"/>
    </source>
</evidence>
<protein>
    <recommendedName>
        <fullName evidence="14">Nuclease EXOG, mitochondrial</fullName>
    </recommendedName>
    <alternativeName>
        <fullName evidence="15">Endonuclease G-like 1</fullName>
    </alternativeName>
</protein>
<feature type="domain" description="DNA/RNA non-specific endonuclease/pyrophosphatase/phosphodiesterase" evidence="20">
    <location>
        <begin position="109"/>
        <end position="313"/>
    </location>
</feature>
<feature type="domain" description="ENPP1-3/EXOG-like endonuclease/phosphodiesterase" evidence="19">
    <location>
        <begin position="110"/>
        <end position="316"/>
    </location>
</feature>
<dbReference type="PANTHER" id="PTHR13966:SF19">
    <property type="entry name" value="NUCLEASE EXOG, MITOCHONDRIAL"/>
    <property type="match status" value="1"/>
</dbReference>
<comment type="cofactor">
    <cofactor evidence="1">
        <name>a divalent metal cation</name>
        <dbReference type="ChEBI" id="CHEBI:60240"/>
    </cofactor>
</comment>
<evidence type="ECO:0000256" key="17">
    <source>
        <dbReference type="PIRSR" id="PIRSR640255-2"/>
    </source>
</evidence>
<evidence type="ECO:0000256" key="7">
    <source>
        <dbReference type="ARBA" id="ARBA00022759"/>
    </source>
</evidence>
<dbReference type="PANTHER" id="PTHR13966">
    <property type="entry name" value="ENDONUCLEASE RELATED"/>
    <property type="match status" value="1"/>
</dbReference>
<evidence type="ECO:0000256" key="9">
    <source>
        <dbReference type="ARBA" id="ARBA00022801"/>
    </source>
</evidence>
<dbReference type="Gene3D" id="6.10.250.1250">
    <property type="match status" value="1"/>
</dbReference>
<organism evidence="21 22">
    <name type="scientific">Desmophyllum pertusum</name>
    <dbReference type="NCBI Taxonomy" id="174260"/>
    <lineage>
        <taxon>Eukaryota</taxon>
        <taxon>Metazoa</taxon>
        <taxon>Cnidaria</taxon>
        <taxon>Anthozoa</taxon>
        <taxon>Hexacorallia</taxon>
        <taxon>Scleractinia</taxon>
        <taxon>Caryophylliina</taxon>
        <taxon>Caryophylliidae</taxon>
        <taxon>Desmophyllum</taxon>
    </lineage>
</organism>
<dbReference type="FunFam" id="3.40.570.10:FF:000003">
    <property type="entry name" value="Nuclease EXOG, mitochondrial"/>
    <property type="match status" value="1"/>
</dbReference>
<name>A0A9W9YWI7_9CNID</name>
<comment type="caution">
    <text evidence="21">The sequence shown here is derived from an EMBL/GenBank/DDBJ whole genome shotgun (WGS) entry which is preliminary data.</text>
</comment>
<feature type="active site" description="Proton acceptor" evidence="16">
    <location>
        <position position="173"/>
    </location>
</feature>
<dbReference type="CDD" id="cd00091">
    <property type="entry name" value="NUC"/>
    <property type="match status" value="1"/>
</dbReference>
<evidence type="ECO:0000256" key="11">
    <source>
        <dbReference type="ARBA" id="ARBA00023128"/>
    </source>
</evidence>
<evidence type="ECO:0000256" key="10">
    <source>
        <dbReference type="ARBA" id="ARBA00022946"/>
    </source>
</evidence>
<dbReference type="OrthoDB" id="5418055at2759"/>
<dbReference type="InterPro" id="IPR044925">
    <property type="entry name" value="His-Me_finger_sf"/>
</dbReference>
<evidence type="ECO:0000256" key="4">
    <source>
        <dbReference type="ARBA" id="ARBA00011738"/>
    </source>
</evidence>
<evidence type="ECO:0000256" key="18">
    <source>
        <dbReference type="SAM" id="MobiDB-lite"/>
    </source>
</evidence>
<dbReference type="AlphaFoldDB" id="A0A9W9YWI7"/>
<keyword evidence="9" id="KW-0378">Hydrolase</keyword>
<gene>
    <name evidence="21" type="ORF">OS493_030791</name>
</gene>
<evidence type="ECO:0000256" key="15">
    <source>
        <dbReference type="ARBA" id="ARBA00081050"/>
    </source>
</evidence>
<accession>A0A9W9YWI7</accession>
<dbReference type="GO" id="GO:0006309">
    <property type="term" value="P:apoptotic DNA fragmentation"/>
    <property type="evidence" value="ECO:0007669"/>
    <property type="project" value="TreeGrafter"/>
</dbReference>
<evidence type="ECO:0000259" key="20">
    <source>
        <dbReference type="SMART" id="SM00892"/>
    </source>
</evidence>
<dbReference type="SMART" id="SM00477">
    <property type="entry name" value="NUC"/>
    <property type="match status" value="1"/>
</dbReference>
<feature type="binding site" evidence="17">
    <location>
        <position position="204"/>
    </location>
    <ligand>
        <name>Mg(2+)</name>
        <dbReference type="ChEBI" id="CHEBI:18420"/>
        <note>catalytic</note>
    </ligand>
</feature>
<keyword evidence="7" id="KW-0255">Endonuclease</keyword>
<comment type="subcellular location">
    <subcellularLocation>
        <location evidence="2">Mitochondrion inner membrane</location>
    </subcellularLocation>
</comment>
<evidence type="ECO:0000256" key="2">
    <source>
        <dbReference type="ARBA" id="ARBA00004273"/>
    </source>
</evidence>
<dbReference type="GO" id="GO:0046872">
    <property type="term" value="F:metal ion binding"/>
    <property type="evidence" value="ECO:0007669"/>
    <property type="project" value="UniProtKB-KW"/>
</dbReference>
<evidence type="ECO:0000256" key="5">
    <source>
        <dbReference type="ARBA" id="ARBA00022722"/>
    </source>
</evidence>
<dbReference type="GO" id="GO:0000014">
    <property type="term" value="F:single-stranded DNA endodeoxyribonuclease activity"/>
    <property type="evidence" value="ECO:0007669"/>
    <property type="project" value="TreeGrafter"/>
</dbReference>
<evidence type="ECO:0000256" key="13">
    <source>
        <dbReference type="ARBA" id="ARBA00053281"/>
    </source>
</evidence>
<dbReference type="InterPro" id="IPR040255">
    <property type="entry name" value="Non-specific_endonuclease"/>
</dbReference>
<dbReference type="InterPro" id="IPR020821">
    <property type="entry name" value="ENPP1-3/EXOG-like_nuc-like"/>
</dbReference>
<comment type="subunit">
    <text evidence="4">Homodimer.</text>
</comment>
<dbReference type="GO" id="GO:0005634">
    <property type="term" value="C:nucleus"/>
    <property type="evidence" value="ECO:0007669"/>
    <property type="project" value="TreeGrafter"/>
</dbReference>
<dbReference type="EMBL" id="MU826859">
    <property type="protein sequence ID" value="KAJ7370675.1"/>
    <property type="molecule type" value="Genomic_DNA"/>
</dbReference>
<keyword evidence="11" id="KW-0496">Mitochondrion</keyword>
<evidence type="ECO:0000256" key="12">
    <source>
        <dbReference type="ARBA" id="ARBA00023136"/>
    </source>
</evidence>